<dbReference type="KEGG" id="rlc:K227x_28780"/>
<gene>
    <name evidence="2" type="ORF">K227x_28780</name>
</gene>
<evidence type="ECO:0000313" key="2">
    <source>
        <dbReference type="EMBL" id="QDT04487.1"/>
    </source>
</evidence>
<keyword evidence="1" id="KW-1277">Toxin-antitoxin system</keyword>
<name>A0A517NBI3_9BACT</name>
<dbReference type="Proteomes" id="UP000318538">
    <property type="component" value="Chromosome"/>
</dbReference>
<evidence type="ECO:0000313" key="3">
    <source>
        <dbReference type="Proteomes" id="UP000318538"/>
    </source>
</evidence>
<protein>
    <submittedName>
        <fullName evidence="2">Plasmid stabilization system protein</fullName>
    </submittedName>
</protein>
<dbReference type="AlphaFoldDB" id="A0A517NBI3"/>
<dbReference type="InterPro" id="IPR035093">
    <property type="entry name" value="RelE/ParE_toxin_dom_sf"/>
</dbReference>
<dbReference type="Gene3D" id="3.30.2310.20">
    <property type="entry name" value="RelE-like"/>
    <property type="match status" value="1"/>
</dbReference>
<dbReference type="InterPro" id="IPR007712">
    <property type="entry name" value="RelE/ParE_toxin"/>
</dbReference>
<keyword evidence="3" id="KW-1185">Reference proteome</keyword>
<organism evidence="2 3">
    <name type="scientific">Rubripirellula lacrimiformis</name>
    <dbReference type="NCBI Taxonomy" id="1930273"/>
    <lineage>
        <taxon>Bacteria</taxon>
        <taxon>Pseudomonadati</taxon>
        <taxon>Planctomycetota</taxon>
        <taxon>Planctomycetia</taxon>
        <taxon>Pirellulales</taxon>
        <taxon>Pirellulaceae</taxon>
        <taxon>Rubripirellula</taxon>
    </lineage>
</organism>
<reference evidence="2 3" key="1">
    <citation type="submission" date="2019-02" db="EMBL/GenBank/DDBJ databases">
        <title>Deep-cultivation of Planctomycetes and their phenomic and genomic characterization uncovers novel biology.</title>
        <authorList>
            <person name="Wiegand S."/>
            <person name="Jogler M."/>
            <person name="Boedeker C."/>
            <person name="Pinto D."/>
            <person name="Vollmers J."/>
            <person name="Rivas-Marin E."/>
            <person name="Kohn T."/>
            <person name="Peeters S.H."/>
            <person name="Heuer A."/>
            <person name="Rast P."/>
            <person name="Oberbeckmann S."/>
            <person name="Bunk B."/>
            <person name="Jeske O."/>
            <person name="Meyerdierks A."/>
            <person name="Storesund J.E."/>
            <person name="Kallscheuer N."/>
            <person name="Luecker S."/>
            <person name="Lage O.M."/>
            <person name="Pohl T."/>
            <person name="Merkel B.J."/>
            <person name="Hornburger P."/>
            <person name="Mueller R.-W."/>
            <person name="Bruemmer F."/>
            <person name="Labrenz M."/>
            <person name="Spormann A.M."/>
            <person name="Op den Camp H."/>
            <person name="Overmann J."/>
            <person name="Amann R."/>
            <person name="Jetten M.S.M."/>
            <person name="Mascher T."/>
            <person name="Medema M.H."/>
            <person name="Devos D.P."/>
            <person name="Kaster A.-K."/>
            <person name="Ovreas L."/>
            <person name="Rohde M."/>
            <person name="Galperin M.Y."/>
            <person name="Jogler C."/>
        </authorList>
    </citation>
    <scope>NUCLEOTIDE SEQUENCE [LARGE SCALE GENOMIC DNA]</scope>
    <source>
        <strain evidence="2 3">K22_7</strain>
    </source>
</reference>
<sequence>MSSKKSRRLALTLPALASINEIDQYSIENWGNEVAARYIDDLEAGLIRIQEQPELLRSQPGLDTDLSFYRVNKHLLVCDLQKASIIVLAVLHASQDIPERLAELEPTLAKEVEILHKKLQAAERDR</sequence>
<accession>A0A517NBI3</accession>
<dbReference type="Pfam" id="PF05016">
    <property type="entry name" value="ParE_toxin"/>
    <property type="match status" value="1"/>
</dbReference>
<proteinExistence type="predicted"/>
<dbReference type="EMBL" id="CP036525">
    <property type="protein sequence ID" value="QDT04487.1"/>
    <property type="molecule type" value="Genomic_DNA"/>
</dbReference>
<dbReference type="RefSeq" id="WP_218933991.1">
    <property type="nucleotide sequence ID" value="NZ_CP036525.1"/>
</dbReference>
<evidence type="ECO:0000256" key="1">
    <source>
        <dbReference type="ARBA" id="ARBA00022649"/>
    </source>
</evidence>